<evidence type="ECO:0000256" key="1">
    <source>
        <dbReference type="ARBA" id="ARBA00004167"/>
    </source>
</evidence>
<gene>
    <name evidence="11" type="ORF">METZ01_LOCUS157205</name>
</gene>
<evidence type="ECO:0000256" key="4">
    <source>
        <dbReference type="ARBA" id="ARBA00022692"/>
    </source>
</evidence>
<dbReference type="Pfam" id="PF03717">
    <property type="entry name" value="PBP_dimer"/>
    <property type="match status" value="1"/>
</dbReference>
<keyword evidence="9" id="KW-0472">Membrane</keyword>
<keyword evidence="5" id="KW-0133">Cell shape</keyword>
<evidence type="ECO:0000256" key="6">
    <source>
        <dbReference type="ARBA" id="ARBA00022984"/>
    </source>
</evidence>
<dbReference type="GO" id="GO:0005886">
    <property type="term" value="C:plasma membrane"/>
    <property type="evidence" value="ECO:0007669"/>
    <property type="project" value="UniProtKB-SubCell"/>
</dbReference>
<dbReference type="Gene3D" id="3.90.1310.10">
    <property type="entry name" value="Penicillin-binding protein 2a (Domain 2)"/>
    <property type="match status" value="1"/>
</dbReference>
<proteinExistence type="predicted"/>
<dbReference type="SUPFAM" id="SSF56519">
    <property type="entry name" value="Penicillin binding protein dimerisation domain"/>
    <property type="match status" value="1"/>
</dbReference>
<evidence type="ECO:0000313" key="11">
    <source>
        <dbReference type="EMBL" id="SVB04351.1"/>
    </source>
</evidence>
<keyword evidence="6" id="KW-0573">Peptidoglycan synthesis</keyword>
<name>A0A382ASU0_9ZZZZ</name>
<dbReference type="InterPro" id="IPR036138">
    <property type="entry name" value="PBP_dimer_sf"/>
</dbReference>
<sequence length="218" mass="24344">MISDDRRSVDTRLAFLQGGAVAVLVTLAIGFWFLQIAQGSRFRELADNNHQRTLTLRAARGLLFDRDGQILVENRYSFDISLVREQTGDLTRSIELLSAISGVDEPSLWKTIEEHDDEPEYRPIVMIREATAEQVAAVLARRIELPGIVVEEVPTRHYRTGKLAAHLFGYVGEITEAQISEDKFRGTASGAIVGQTGIEQSYNRELMGTDGTRRVVVN</sequence>
<dbReference type="GO" id="GO:0008360">
    <property type="term" value="P:regulation of cell shape"/>
    <property type="evidence" value="ECO:0007669"/>
    <property type="project" value="UniProtKB-KW"/>
</dbReference>
<feature type="non-terminal residue" evidence="11">
    <location>
        <position position="218"/>
    </location>
</feature>
<feature type="domain" description="Penicillin-binding protein dimerisation" evidence="10">
    <location>
        <begin position="57"/>
        <end position="218"/>
    </location>
</feature>
<organism evidence="11">
    <name type="scientific">marine metagenome</name>
    <dbReference type="NCBI Taxonomy" id="408172"/>
    <lineage>
        <taxon>unclassified sequences</taxon>
        <taxon>metagenomes</taxon>
        <taxon>ecological metagenomes</taxon>
    </lineage>
</organism>
<dbReference type="GO" id="GO:0071972">
    <property type="term" value="F:peptidoglycan L,D-transpeptidase activity"/>
    <property type="evidence" value="ECO:0007669"/>
    <property type="project" value="TreeGrafter"/>
</dbReference>
<dbReference type="GO" id="GO:0071555">
    <property type="term" value="P:cell wall organization"/>
    <property type="evidence" value="ECO:0007669"/>
    <property type="project" value="UniProtKB-KW"/>
</dbReference>
<feature type="transmembrane region" description="Helical" evidence="9">
    <location>
        <begin position="14"/>
        <end position="34"/>
    </location>
</feature>
<reference evidence="11" key="1">
    <citation type="submission" date="2018-05" db="EMBL/GenBank/DDBJ databases">
        <authorList>
            <person name="Lanie J.A."/>
            <person name="Ng W.-L."/>
            <person name="Kazmierczak K.M."/>
            <person name="Andrzejewski T.M."/>
            <person name="Davidsen T.M."/>
            <person name="Wayne K.J."/>
            <person name="Tettelin H."/>
            <person name="Glass J.I."/>
            <person name="Rusch D."/>
            <person name="Podicherti R."/>
            <person name="Tsui H.-C.T."/>
            <person name="Winkler M.E."/>
        </authorList>
    </citation>
    <scope>NUCLEOTIDE SEQUENCE</scope>
</reference>
<accession>A0A382ASU0</accession>
<dbReference type="PANTHER" id="PTHR30627:SF2">
    <property type="entry name" value="PEPTIDOGLYCAN D,D-TRANSPEPTIDASE MRDA"/>
    <property type="match status" value="1"/>
</dbReference>
<comment type="subcellular location">
    <subcellularLocation>
        <location evidence="2">Cell membrane</location>
    </subcellularLocation>
    <subcellularLocation>
        <location evidence="1">Membrane</location>
        <topology evidence="1">Single-pass membrane protein</topology>
    </subcellularLocation>
</comment>
<dbReference type="EMBL" id="UINC01026606">
    <property type="protein sequence ID" value="SVB04351.1"/>
    <property type="molecule type" value="Genomic_DNA"/>
</dbReference>
<dbReference type="Gene3D" id="3.30.1390.30">
    <property type="entry name" value="Penicillin-binding protein 2a, domain 3"/>
    <property type="match status" value="1"/>
</dbReference>
<protein>
    <recommendedName>
        <fullName evidence="10">Penicillin-binding protein dimerisation domain-containing protein</fullName>
    </recommendedName>
</protein>
<keyword evidence="4 9" id="KW-0812">Transmembrane</keyword>
<dbReference type="AlphaFoldDB" id="A0A382ASU0"/>
<keyword evidence="3" id="KW-1003">Cell membrane</keyword>
<evidence type="ECO:0000259" key="10">
    <source>
        <dbReference type="Pfam" id="PF03717"/>
    </source>
</evidence>
<evidence type="ECO:0000256" key="5">
    <source>
        <dbReference type="ARBA" id="ARBA00022960"/>
    </source>
</evidence>
<evidence type="ECO:0000256" key="9">
    <source>
        <dbReference type="SAM" id="Phobius"/>
    </source>
</evidence>
<keyword evidence="7 9" id="KW-1133">Transmembrane helix</keyword>
<evidence type="ECO:0000256" key="2">
    <source>
        <dbReference type="ARBA" id="ARBA00004236"/>
    </source>
</evidence>
<dbReference type="InterPro" id="IPR050515">
    <property type="entry name" value="Beta-lactam/transpept"/>
</dbReference>
<keyword evidence="8" id="KW-0961">Cell wall biogenesis/degradation</keyword>
<dbReference type="GO" id="GO:0009252">
    <property type="term" value="P:peptidoglycan biosynthetic process"/>
    <property type="evidence" value="ECO:0007669"/>
    <property type="project" value="UniProtKB-KW"/>
</dbReference>
<dbReference type="PANTHER" id="PTHR30627">
    <property type="entry name" value="PEPTIDOGLYCAN D,D-TRANSPEPTIDASE"/>
    <property type="match status" value="1"/>
</dbReference>
<dbReference type="GO" id="GO:0008658">
    <property type="term" value="F:penicillin binding"/>
    <property type="evidence" value="ECO:0007669"/>
    <property type="project" value="InterPro"/>
</dbReference>
<evidence type="ECO:0000256" key="3">
    <source>
        <dbReference type="ARBA" id="ARBA00022475"/>
    </source>
</evidence>
<dbReference type="InterPro" id="IPR005311">
    <property type="entry name" value="PBP_dimer"/>
</dbReference>
<evidence type="ECO:0000256" key="8">
    <source>
        <dbReference type="ARBA" id="ARBA00023316"/>
    </source>
</evidence>
<evidence type="ECO:0000256" key="7">
    <source>
        <dbReference type="ARBA" id="ARBA00022989"/>
    </source>
</evidence>